<evidence type="ECO:0000256" key="2">
    <source>
        <dbReference type="PROSITE-ProRule" id="PRU01379"/>
    </source>
</evidence>
<dbReference type="UniPathway" id="UPA00549"/>
<dbReference type="EMBL" id="CTKE01000003">
    <property type="protein sequence ID" value="CQI88429.1"/>
    <property type="molecule type" value="Genomic_DNA"/>
</dbReference>
<dbReference type="AlphaFoldDB" id="A0A0U1HPF3"/>
<evidence type="ECO:0000313" key="5">
    <source>
        <dbReference type="Proteomes" id="UP000042054"/>
    </source>
</evidence>
<keyword evidence="1" id="KW-0479">Metal-binding</keyword>
<comment type="similarity">
    <text evidence="1 2">Belongs to the peptidase M14 family.</text>
</comment>
<dbReference type="GO" id="GO:0071555">
    <property type="term" value="P:cell wall organization"/>
    <property type="evidence" value="ECO:0007669"/>
    <property type="project" value="UniProtKB-KW"/>
</dbReference>
<keyword evidence="1" id="KW-0961">Cell wall biogenesis/degradation</keyword>
<comment type="subcellular location">
    <subcellularLocation>
        <location evidence="1">Cytoplasm</location>
    </subcellularLocation>
</comment>
<dbReference type="SUPFAM" id="SSF53187">
    <property type="entry name" value="Zn-dependent exopeptidases"/>
    <property type="match status" value="1"/>
</dbReference>
<evidence type="ECO:0000313" key="4">
    <source>
        <dbReference type="EMBL" id="CQI88429.1"/>
    </source>
</evidence>
<feature type="binding site" evidence="1">
    <location>
        <position position="92"/>
    </location>
    <ligand>
        <name>Zn(2+)</name>
        <dbReference type="ChEBI" id="CHEBI:29105"/>
        <note>catalytic</note>
    </ligand>
</feature>
<keyword evidence="1" id="KW-0482">Metalloprotease</keyword>
<dbReference type="GO" id="GO:0006508">
    <property type="term" value="P:proteolysis"/>
    <property type="evidence" value="ECO:0007669"/>
    <property type="project" value="UniProtKB-KW"/>
</dbReference>
<evidence type="ECO:0000256" key="1">
    <source>
        <dbReference type="HAMAP-Rule" id="MF_02211"/>
    </source>
</evidence>
<comment type="subunit">
    <text evidence="1">Homodimer.</text>
</comment>
<accession>A0A0U1HPF3</accession>
<keyword evidence="1" id="KW-0963">Cytoplasm</keyword>
<name>A0A0U1HPF3_YERRO</name>
<organism evidence="4 5">
    <name type="scientific">Yersinia rohdei</name>
    <dbReference type="NCBI Taxonomy" id="29485"/>
    <lineage>
        <taxon>Bacteria</taxon>
        <taxon>Pseudomonadati</taxon>
        <taxon>Pseudomonadota</taxon>
        <taxon>Gammaproteobacteria</taxon>
        <taxon>Enterobacterales</taxon>
        <taxon>Yersiniaceae</taxon>
        <taxon>Yersinia</taxon>
    </lineage>
</organism>
<dbReference type="GO" id="GO:0009253">
    <property type="term" value="P:peptidoglycan catabolic process"/>
    <property type="evidence" value="ECO:0007669"/>
    <property type="project" value="UniProtKB-UniRule"/>
</dbReference>
<dbReference type="Gene3D" id="3.40.630.10">
    <property type="entry name" value="Zn peptidases"/>
    <property type="match status" value="1"/>
</dbReference>
<dbReference type="GO" id="GO:0005737">
    <property type="term" value="C:cytoplasm"/>
    <property type="evidence" value="ECO:0007669"/>
    <property type="project" value="UniProtKB-SubCell"/>
</dbReference>
<comment type="cofactor">
    <cofactor evidence="1">
        <name>Zn(2+)</name>
        <dbReference type="ChEBI" id="CHEBI:29105"/>
    </cofactor>
    <text evidence="1">Binds 1 zinc ion per subunit.</text>
</comment>
<dbReference type="Proteomes" id="UP000042054">
    <property type="component" value="Unassembled WGS sequence"/>
</dbReference>
<dbReference type="InterPro" id="IPR000834">
    <property type="entry name" value="Peptidase_M14"/>
</dbReference>
<dbReference type="GO" id="GO:0008270">
    <property type="term" value="F:zinc ion binding"/>
    <property type="evidence" value="ECO:0007669"/>
    <property type="project" value="UniProtKB-UniRule"/>
</dbReference>
<dbReference type="GO" id="GO:0016998">
    <property type="term" value="P:cell wall macromolecule catabolic process"/>
    <property type="evidence" value="ECO:0007669"/>
    <property type="project" value="UniProtKB-UniPathway"/>
</dbReference>
<gene>
    <name evidence="1" type="primary">mpaA</name>
    <name evidence="4" type="ORF">ERS008555_00771</name>
</gene>
<dbReference type="EC" id="3.4.17.-" evidence="1"/>
<feature type="binding site" evidence="1">
    <location>
        <position position="197"/>
    </location>
    <ligand>
        <name>Zn(2+)</name>
        <dbReference type="ChEBI" id="CHEBI:29105"/>
        <note>catalytic</note>
    </ligand>
</feature>
<comment type="pathway">
    <text evidence="1">Cell wall degradation; peptidoglycan degradation.</text>
</comment>
<keyword evidence="1" id="KW-0862">Zinc</keyword>
<sequence>MNQKLKMPFCHQLHILLIQSNNVRCYVEVNINAYEIIENIMSQYRLRTARGNLVTPGQHYGTSLLGAPLLYFPAANPTANTGLIIAGTHGDESAAIVALSCALRSISPQQQRHHVILAVNPDGCQLGLRANANGVDLNRNFPAQNWQSGDTVYRWNSAAEARDVVLSTGEHAGSEPETQALCTLIAQLSPRWVVSFHEPLACIEDPASSALGARLAANFALPLVTTVGYATPGSFGSWCAELDLPCITAELPPISADEASECYLAALIDLLTLAD</sequence>
<protein>
    <recommendedName>
        <fullName evidence="1">Murein peptide amidase A</fullName>
        <ecNumber evidence="1">3.4.17.-</ecNumber>
    </recommendedName>
    <alternativeName>
        <fullName evidence="1">Gamma-D-Glu-Dap amidase</fullName>
    </alternativeName>
    <alternativeName>
        <fullName evidence="1">Zinc metallocarboxypeptidase MpaA</fullName>
    </alternativeName>
</protein>
<dbReference type="NCBIfam" id="NF007897">
    <property type="entry name" value="PRK10602.1"/>
    <property type="match status" value="1"/>
</dbReference>
<comment type="function">
    <text evidence="1">Involved in muropeptide degradation. Catalyzes the hydrolysis of the gamma-D-glutamyl-diaminopimelic acid (gamma-D-Glu-Dap) amide bond in the murein tripeptide L-alanyl-gamma-D-glutamyl-meso-diaminopimelic acid, leading to the formation of L-Ala-gamma-D-Glu and Dap.</text>
</comment>
<reference evidence="4 5" key="1">
    <citation type="submission" date="2015-03" db="EMBL/GenBank/DDBJ databases">
        <authorList>
            <person name="Murphy D."/>
        </authorList>
    </citation>
    <scope>NUCLEOTIDE SEQUENCE [LARGE SCALE GENOMIC DNA]</scope>
    <source>
        <strain evidence="4 5">68/02</strain>
    </source>
</reference>
<dbReference type="Pfam" id="PF00246">
    <property type="entry name" value="Peptidase_M14"/>
    <property type="match status" value="1"/>
</dbReference>
<feature type="active site" description="Proton donor/acceptor" evidence="2">
    <location>
        <position position="250"/>
    </location>
</feature>
<feature type="domain" description="Peptidase M14" evidence="3">
    <location>
        <begin position="30"/>
        <end position="274"/>
    </location>
</feature>
<keyword evidence="1" id="KW-0645">Protease</keyword>
<dbReference type="HAMAP" id="MF_02211">
    <property type="entry name" value="MpaA_carboxypeptidase"/>
    <property type="match status" value="1"/>
</dbReference>
<comment type="catalytic activity">
    <reaction evidence="1">
        <text>L-alanyl-gamma-D-glutamyl-meso-2,6-diaminopimelate + H2O = L-alanyl-D-glutamate + meso-2,6-diaminopimelate</text>
        <dbReference type="Rhea" id="RHEA:28398"/>
        <dbReference type="ChEBI" id="CHEBI:15377"/>
        <dbReference type="ChEBI" id="CHEBI:57791"/>
        <dbReference type="ChEBI" id="CHEBI:61395"/>
        <dbReference type="ChEBI" id="CHEBI:61401"/>
    </reaction>
</comment>
<dbReference type="GO" id="GO:0061473">
    <property type="term" value="F:murein tripeptide carboxypeptidase activity"/>
    <property type="evidence" value="ECO:0007669"/>
    <property type="project" value="UniProtKB-UniRule"/>
</dbReference>
<dbReference type="InterPro" id="IPR043691">
    <property type="entry name" value="MpaA"/>
</dbReference>
<evidence type="ECO:0000259" key="3">
    <source>
        <dbReference type="PROSITE" id="PS52035"/>
    </source>
</evidence>
<proteinExistence type="inferred from homology"/>
<feature type="binding site" evidence="1">
    <location>
        <position position="89"/>
    </location>
    <ligand>
        <name>Zn(2+)</name>
        <dbReference type="ChEBI" id="CHEBI:29105"/>
        <note>catalytic</note>
    </ligand>
</feature>
<dbReference type="PROSITE" id="PS52035">
    <property type="entry name" value="PEPTIDASE_M14"/>
    <property type="match status" value="1"/>
</dbReference>
<keyword evidence="1" id="KW-0121">Carboxypeptidase</keyword>
<keyword evidence="1" id="KW-0378">Hydrolase</keyword>
<dbReference type="GO" id="GO:0004040">
    <property type="term" value="F:amidase activity"/>
    <property type="evidence" value="ECO:0007669"/>
    <property type="project" value="InterPro"/>
</dbReference>
<dbReference type="STRING" id="29485.CH64_653"/>